<protein>
    <submittedName>
        <fullName evidence="1">F-box domain-containing protein</fullName>
    </submittedName>
</protein>
<organism evidence="1 2">
    <name type="scientific">Mycena venus</name>
    <dbReference type="NCBI Taxonomy" id="2733690"/>
    <lineage>
        <taxon>Eukaryota</taxon>
        <taxon>Fungi</taxon>
        <taxon>Dikarya</taxon>
        <taxon>Basidiomycota</taxon>
        <taxon>Agaricomycotina</taxon>
        <taxon>Agaricomycetes</taxon>
        <taxon>Agaricomycetidae</taxon>
        <taxon>Agaricales</taxon>
        <taxon>Marasmiineae</taxon>
        <taxon>Mycenaceae</taxon>
        <taxon>Mycena</taxon>
    </lineage>
</organism>
<keyword evidence="2" id="KW-1185">Reference proteome</keyword>
<comment type="caution">
    <text evidence="1">The sequence shown here is derived from an EMBL/GenBank/DDBJ whole genome shotgun (WGS) entry which is preliminary data.</text>
</comment>
<dbReference type="Proteomes" id="UP000620124">
    <property type="component" value="Unassembled WGS sequence"/>
</dbReference>
<dbReference type="Gene3D" id="3.80.10.10">
    <property type="entry name" value="Ribonuclease Inhibitor"/>
    <property type="match status" value="1"/>
</dbReference>
<dbReference type="EMBL" id="JACAZI010000001">
    <property type="protein sequence ID" value="KAF7372665.1"/>
    <property type="molecule type" value="Genomic_DNA"/>
</dbReference>
<dbReference type="AlphaFoldDB" id="A0A8H6ZBI8"/>
<reference evidence="1" key="1">
    <citation type="submission" date="2020-05" db="EMBL/GenBank/DDBJ databases">
        <title>Mycena genomes resolve the evolution of fungal bioluminescence.</title>
        <authorList>
            <person name="Tsai I.J."/>
        </authorList>
    </citation>
    <scope>NUCLEOTIDE SEQUENCE</scope>
    <source>
        <strain evidence="1">CCC161011</strain>
    </source>
</reference>
<gene>
    <name evidence="1" type="ORF">MVEN_00129800</name>
</gene>
<dbReference type="InterPro" id="IPR032675">
    <property type="entry name" value="LRR_dom_sf"/>
</dbReference>
<evidence type="ECO:0000313" key="1">
    <source>
        <dbReference type="EMBL" id="KAF7372665.1"/>
    </source>
</evidence>
<proteinExistence type="predicted"/>
<sequence length="471" mass="52472">MSDTRCRKNKFYYFAPSSLPFGVSPPEILSEIFLLLLTDVTAPSTSYSSIDVLQPPLLLGFICSKWRTVALSTSRLWASIRFSPPKLVSQGIASLFDLFAERSRPIPIGLDSGFGRALHRHASHRRMVAEQQIGEFGAPHSTGIPPTSGGHARVYVSRAAQSRHIPTVRQFKLLPAFIGTIAAFAHAPCLRNLKLESKDSSPVLWPFAARFPWAQLTSLHLSSTDELFQIRTLVSQCLELETCTIIRTTRYLPDTPIPAEECVLTKLHTLVYKGPIDDDNDDGDIEDMSAEFFKPFSFPQLRALSIDMVAWPAEFLSELYQRSHFELTSLTMGHLHLSVDHIVPFLSSIPTVKDLTLEYGTSVDESLFVALTYSSADPHATILPELVSLAIKTNDETDYSSSTVADLFESRWWPSPAPNSPSLQIPSATSRLKHATFQFGYETFIELDQSVKTRLDVMKAAGVLDYSRAPY</sequence>
<name>A0A8H6ZBI8_9AGAR</name>
<dbReference type="SUPFAM" id="SSF52047">
    <property type="entry name" value="RNI-like"/>
    <property type="match status" value="1"/>
</dbReference>
<dbReference type="OrthoDB" id="2938939at2759"/>
<evidence type="ECO:0000313" key="2">
    <source>
        <dbReference type="Proteomes" id="UP000620124"/>
    </source>
</evidence>
<accession>A0A8H6ZBI8</accession>